<accession>A0A1X1RWS7</accession>
<dbReference type="PANTHER" id="PTHR33744">
    <property type="entry name" value="CARBOHYDRATE DIACID REGULATOR"/>
    <property type="match status" value="1"/>
</dbReference>
<evidence type="ECO:0000259" key="4">
    <source>
        <dbReference type="Pfam" id="PF17853"/>
    </source>
</evidence>
<reference evidence="5 7" key="1">
    <citation type="submission" date="2016-01" db="EMBL/GenBank/DDBJ databases">
        <title>The new phylogeny of the genus Mycobacterium.</title>
        <authorList>
            <person name="Tarcisio F."/>
            <person name="Conor M."/>
            <person name="Antonella G."/>
            <person name="Elisabetta G."/>
            <person name="Giulia F.S."/>
            <person name="Sara T."/>
            <person name="Anna F."/>
            <person name="Clotilde B."/>
            <person name="Roberto B."/>
            <person name="Veronica D.S."/>
            <person name="Fabio R."/>
            <person name="Monica P."/>
            <person name="Olivier J."/>
            <person name="Enrico T."/>
            <person name="Nicola S."/>
        </authorList>
    </citation>
    <scope>NUCLEOTIDE SEQUENCE [LARGE SCALE GENOMIC DNA]</scope>
    <source>
        <strain evidence="5 7">DSM 44243</strain>
    </source>
</reference>
<reference evidence="6 8" key="2">
    <citation type="journal article" date="2017" name="Infect. Genet. Evol.">
        <title>The new phylogeny of the genus Mycobacterium: The old and the news.</title>
        <authorList>
            <person name="Tortoli E."/>
            <person name="Fedrizzi T."/>
            <person name="Meehan C.J."/>
            <person name="Trovato A."/>
            <person name="Grottola A."/>
            <person name="Giacobazzi E."/>
            <person name="Serpini G.F."/>
            <person name="Tagliazucchi S."/>
            <person name="Fabio A."/>
            <person name="Bettua C."/>
            <person name="Bertorelli R."/>
            <person name="Frascaro F."/>
            <person name="De Sanctis V."/>
            <person name="Pecorari M."/>
            <person name="Jousson O."/>
            <person name="Segata N."/>
            <person name="Cirillo D.M."/>
        </authorList>
    </citation>
    <scope>NUCLEOTIDE SEQUENCE [LARGE SCALE GENOMIC DNA]</scope>
    <source>
        <strain evidence="6 8">NCTC 12882</strain>
    </source>
</reference>
<evidence type="ECO:0000313" key="5">
    <source>
        <dbReference type="EMBL" id="ORV19571.1"/>
    </source>
</evidence>
<comment type="similarity">
    <text evidence="1">Belongs to the CdaR family.</text>
</comment>
<dbReference type="Pfam" id="PF13556">
    <property type="entry name" value="HTH_30"/>
    <property type="match status" value="1"/>
</dbReference>
<dbReference type="Pfam" id="PF17853">
    <property type="entry name" value="GGDEF_2"/>
    <property type="match status" value="1"/>
</dbReference>
<dbReference type="InterPro" id="IPR025736">
    <property type="entry name" value="PucR_C-HTH_dom"/>
</dbReference>
<feature type="domain" description="RsbT co-antagonist protein RsbRD N-terminal" evidence="3">
    <location>
        <begin position="23"/>
        <end position="154"/>
    </location>
</feature>
<dbReference type="Gene3D" id="1.10.10.2840">
    <property type="entry name" value="PucR C-terminal helix-turn-helix domain"/>
    <property type="match status" value="1"/>
</dbReference>
<feature type="domain" description="PucR C-terminal helix-turn-helix" evidence="2">
    <location>
        <begin position="319"/>
        <end position="376"/>
    </location>
</feature>
<dbReference type="InterPro" id="IPR041522">
    <property type="entry name" value="CdaR_GGDEF"/>
</dbReference>
<feature type="domain" description="CdaR GGDEF-like" evidence="4">
    <location>
        <begin position="169"/>
        <end position="269"/>
    </location>
</feature>
<proteinExistence type="inferred from homology"/>
<protein>
    <submittedName>
        <fullName evidence="5">PucR family transcriptional regulator</fullName>
    </submittedName>
</protein>
<dbReference type="InterPro" id="IPR025751">
    <property type="entry name" value="RsbRD_N_dom"/>
</dbReference>
<dbReference type="InterPro" id="IPR051448">
    <property type="entry name" value="CdaR-like_regulators"/>
</dbReference>
<evidence type="ECO:0000256" key="1">
    <source>
        <dbReference type="ARBA" id="ARBA00006754"/>
    </source>
</evidence>
<sequence>MMPDLAVSWDVLFDTLLGDRVVLAGRVCEAIQAQLQSYRAMSCESLTEEIGFQVEQVLGSAHAGRAALSDSELVGLAAIGEARAQQGVPVDDMLRAWRIGIEVVIGYAREAAPELGIEDAQVLEFVQSALAWSDIAMVTTAKAHRKTELALAVSEETCGAAFVRGALFGTAPAAELRIQAEAYGLDPTREYVAVRACLAEGVSQRELERALGFHDPLQRPRGLCALVDGDIAGLLSDPPPASVDGVVGYGPPRPLDRLAESYRLAARALMTVQACGLLGAYDIASLGLRAAVAMDADVGDWLRQRYLEPLTAGGSACELIATLRAYLACGMHVERAATRLFVHQNTVRYRLARFEELTGASLRETQVLFEVWWALELSAMRL</sequence>
<dbReference type="OrthoDB" id="33973at2"/>
<dbReference type="AlphaFoldDB" id="A0A1X1RWS7"/>
<evidence type="ECO:0000259" key="2">
    <source>
        <dbReference type="Pfam" id="PF13556"/>
    </source>
</evidence>
<dbReference type="InterPro" id="IPR042070">
    <property type="entry name" value="PucR_C-HTH_sf"/>
</dbReference>
<evidence type="ECO:0000259" key="3">
    <source>
        <dbReference type="Pfam" id="PF14361"/>
    </source>
</evidence>
<dbReference type="Pfam" id="PF14361">
    <property type="entry name" value="RsbRD_N"/>
    <property type="match status" value="1"/>
</dbReference>
<evidence type="ECO:0000313" key="8">
    <source>
        <dbReference type="Proteomes" id="UP000230971"/>
    </source>
</evidence>
<name>A0A1X1RWS7_MYCCE</name>
<gene>
    <name evidence="5" type="ORF">AWB95_01335</name>
    <name evidence="6" type="ORF">CQY23_10600</name>
</gene>
<dbReference type="STRING" id="28045.AWB95_01335"/>
<dbReference type="PANTHER" id="PTHR33744:SF1">
    <property type="entry name" value="DNA-BINDING TRANSCRIPTIONAL ACTIVATOR ADER"/>
    <property type="match status" value="1"/>
</dbReference>
<dbReference type="RefSeq" id="WP_062539083.1">
    <property type="nucleotide sequence ID" value="NZ_BBUN01000079.1"/>
</dbReference>
<dbReference type="EMBL" id="LQOM01000006">
    <property type="protein sequence ID" value="ORV19571.1"/>
    <property type="molecule type" value="Genomic_DNA"/>
</dbReference>
<dbReference type="Proteomes" id="UP000230971">
    <property type="component" value="Unassembled WGS sequence"/>
</dbReference>
<keyword evidence="7" id="KW-1185">Reference proteome</keyword>
<evidence type="ECO:0000313" key="7">
    <source>
        <dbReference type="Proteomes" id="UP000193907"/>
    </source>
</evidence>
<evidence type="ECO:0000313" key="6">
    <source>
        <dbReference type="EMBL" id="PIB79123.1"/>
    </source>
</evidence>
<dbReference type="Proteomes" id="UP000193907">
    <property type="component" value="Unassembled WGS sequence"/>
</dbReference>
<organism evidence="5 7">
    <name type="scientific">Mycobacterium celatum</name>
    <dbReference type="NCBI Taxonomy" id="28045"/>
    <lineage>
        <taxon>Bacteria</taxon>
        <taxon>Bacillati</taxon>
        <taxon>Actinomycetota</taxon>
        <taxon>Actinomycetes</taxon>
        <taxon>Mycobacteriales</taxon>
        <taxon>Mycobacteriaceae</taxon>
        <taxon>Mycobacterium</taxon>
    </lineage>
</organism>
<dbReference type="EMBL" id="PDKV01000010">
    <property type="protein sequence ID" value="PIB79123.1"/>
    <property type="molecule type" value="Genomic_DNA"/>
</dbReference>
<comment type="caution">
    <text evidence="5">The sequence shown here is derived from an EMBL/GenBank/DDBJ whole genome shotgun (WGS) entry which is preliminary data.</text>
</comment>